<accession>A9IJW3</accession>
<dbReference type="HAMAP" id="MF_00686">
    <property type="entry name" value="Fe_traffic_YggX"/>
    <property type="match status" value="1"/>
</dbReference>
<comment type="similarity">
    <text evidence="3 5">Belongs to the Fe(2+)-trafficking protein family.</text>
</comment>
<dbReference type="Pfam" id="PF04362">
    <property type="entry name" value="Iron_traffic"/>
    <property type="match status" value="1"/>
</dbReference>
<dbReference type="InterPro" id="IPR036766">
    <property type="entry name" value="Fe_traffick_prot_YggX_sf"/>
</dbReference>
<dbReference type="GO" id="GO:0005829">
    <property type="term" value="C:cytosol"/>
    <property type="evidence" value="ECO:0007669"/>
    <property type="project" value="TreeGrafter"/>
</dbReference>
<evidence type="ECO:0000256" key="4">
    <source>
        <dbReference type="ARBA" id="ARBA00070403"/>
    </source>
</evidence>
<dbReference type="Gene3D" id="1.10.3880.10">
    <property type="entry name" value="Fe(II) trafficking protein YggX"/>
    <property type="match status" value="1"/>
</dbReference>
<organism evidence="6 7">
    <name type="scientific">Bordetella petrii (strain ATCC BAA-461 / DSM 12804 / CCUG 43448 / CIP 107267 / Se-1111R)</name>
    <dbReference type="NCBI Taxonomy" id="340100"/>
    <lineage>
        <taxon>Bacteria</taxon>
        <taxon>Pseudomonadati</taxon>
        <taxon>Pseudomonadota</taxon>
        <taxon>Betaproteobacteria</taxon>
        <taxon>Burkholderiales</taxon>
        <taxon>Alcaligenaceae</taxon>
        <taxon>Bordetella</taxon>
    </lineage>
</organism>
<comment type="function">
    <text evidence="2">Could be a mediator in iron transactions between iron acquisition and iron-requiring processes, such as synthesis and/or repair of Fe-S clusters in biosynthetic enzymes. Necessary to maintain high levels of aconitase under oxidative stress.</text>
</comment>
<dbReference type="FunFam" id="1.10.3880.10:FF:000001">
    <property type="entry name" value="Probable Fe(2+)-trafficking protein"/>
    <property type="match status" value="1"/>
</dbReference>
<sequence length="102" mass="11691">MAFPPLDTGSTTMSRTVNCAKLKREAEGLDFPPYPGELGTRIWQNISKEAWEDWKQVQTRLVNENRLNLADARARKYLQQQMERYLFEDGSVEAQGFVPPSA</sequence>
<evidence type="ECO:0000256" key="5">
    <source>
        <dbReference type="HAMAP-Rule" id="MF_00686"/>
    </source>
</evidence>
<gene>
    <name evidence="6" type="ordered locus">Bpet1963</name>
</gene>
<dbReference type="GO" id="GO:0034599">
    <property type="term" value="P:cellular response to oxidative stress"/>
    <property type="evidence" value="ECO:0007669"/>
    <property type="project" value="TreeGrafter"/>
</dbReference>
<evidence type="ECO:0000256" key="2">
    <source>
        <dbReference type="ARBA" id="ARBA00053793"/>
    </source>
</evidence>
<dbReference type="InterPro" id="IPR007457">
    <property type="entry name" value="Fe_traffick_prot_YggX"/>
</dbReference>
<dbReference type="STRING" id="94624.Bpet1963"/>
<evidence type="ECO:0000256" key="1">
    <source>
        <dbReference type="ARBA" id="ARBA00023004"/>
    </source>
</evidence>
<dbReference type="EMBL" id="AM902716">
    <property type="protein sequence ID" value="CAP42302.1"/>
    <property type="molecule type" value="Genomic_DNA"/>
</dbReference>
<dbReference type="eggNOG" id="COG2924">
    <property type="taxonomic scope" value="Bacteria"/>
</dbReference>
<dbReference type="NCBIfam" id="NF003817">
    <property type="entry name" value="PRK05408.1"/>
    <property type="match status" value="1"/>
</dbReference>
<dbReference type="PANTHER" id="PTHR36965">
    <property type="entry name" value="FE(2+)-TRAFFICKING PROTEIN-RELATED"/>
    <property type="match status" value="1"/>
</dbReference>
<dbReference type="SUPFAM" id="SSF111148">
    <property type="entry name" value="YggX-like"/>
    <property type="match status" value="1"/>
</dbReference>
<name>A9IJW3_BORPD</name>
<evidence type="ECO:0000256" key="3">
    <source>
        <dbReference type="ARBA" id="ARBA00061679"/>
    </source>
</evidence>
<keyword evidence="1 5" id="KW-0408">Iron</keyword>
<keyword evidence="7" id="KW-1185">Reference proteome</keyword>
<dbReference type="PIRSF" id="PIRSF029827">
    <property type="entry name" value="Fe_traffic_YggX"/>
    <property type="match status" value="1"/>
</dbReference>
<dbReference type="AlphaFoldDB" id="A9IJW3"/>
<dbReference type="PANTHER" id="PTHR36965:SF1">
    <property type="entry name" value="FE(2+)-TRAFFICKING PROTEIN-RELATED"/>
    <property type="match status" value="1"/>
</dbReference>
<dbReference type="Proteomes" id="UP000001225">
    <property type="component" value="Chromosome"/>
</dbReference>
<evidence type="ECO:0000313" key="6">
    <source>
        <dbReference type="EMBL" id="CAP42302.1"/>
    </source>
</evidence>
<protein>
    <recommendedName>
        <fullName evidence="4 5">Probable Fe(2+)-trafficking protein</fullName>
    </recommendedName>
</protein>
<dbReference type="KEGG" id="bpt:Bpet1963"/>
<proteinExistence type="inferred from homology"/>
<evidence type="ECO:0000313" key="7">
    <source>
        <dbReference type="Proteomes" id="UP000001225"/>
    </source>
</evidence>
<dbReference type="GO" id="GO:0005506">
    <property type="term" value="F:iron ion binding"/>
    <property type="evidence" value="ECO:0007669"/>
    <property type="project" value="UniProtKB-UniRule"/>
</dbReference>
<reference evidence="6 7" key="1">
    <citation type="journal article" date="2008" name="BMC Genomics">
        <title>The missing link: Bordetella petrii is endowed with both the metabolic versatility of environmental bacteria and virulence traits of pathogenic Bordetellae.</title>
        <authorList>
            <person name="Gross R."/>
            <person name="Guzman C.A."/>
            <person name="Sebaihia M."/>
            <person name="Martins Dos Santos V.A."/>
            <person name="Pieper D.H."/>
            <person name="Koebnik R."/>
            <person name="Lechner M."/>
            <person name="Bartels D."/>
            <person name="Buhrmester J."/>
            <person name="Choudhuri J.V."/>
            <person name="Ebensen T."/>
            <person name="Gaigalat L."/>
            <person name="Herrmann S."/>
            <person name="Khachane A.N."/>
            <person name="Larisch C."/>
            <person name="Link S."/>
            <person name="Linke B."/>
            <person name="Meyer F."/>
            <person name="Mormann S."/>
            <person name="Nakunst D."/>
            <person name="Rueckert C."/>
            <person name="Schneiker-Bekel S."/>
            <person name="Schulze K."/>
            <person name="Vorhoelter F.J."/>
            <person name="Yevsa T."/>
            <person name="Engle J.T."/>
            <person name="Goldman W.E."/>
            <person name="Puehler A."/>
            <person name="Goebel U.B."/>
            <person name="Goesmann A."/>
            <person name="Bloecker H."/>
            <person name="Kaiser O."/>
            <person name="Martinez-Arias R."/>
        </authorList>
    </citation>
    <scope>NUCLEOTIDE SEQUENCE [LARGE SCALE GENOMIC DNA]</scope>
    <source>
        <strain evidence="7">ATCC BAA-461 / DSM 12804 / CCUG 43448 / CIP 107267 / Se-1111R</strain>
    </source>
</reference>